<protein>
    <submittedName>
        <fullName evidence="1">Uncharacterized protein</fullName>
    </submittedName>
</protein>
<evidence type="ECO:0000313" key="2">
    <source>
        <dbReference type="Proteomes" id="UP001497680"/>
    </source>
</evidence>
<comment type="caution">
    <text evidence="1">The sequence shown here is derived from an EMBL/GenBank/DDBJ whole genome shotgun (WGS) entry which is preliminary data.</text>
</comment>
<sequence>MTDPFVDKDDWTGVTDPEERRRIQNRLSQRRYRERHAASKNDGQQGNQADDTGPANPNTTAYGRSSVVTSPTCRSQQTAKGKRPYQGDVVHFDQDESKRPCYEPEPVSVPWYPNLVPNPSIPFSPKRPVPISPIYPTSYPSGYSINNENCM</sequence>
<reference evidence="1 2" key="1">
    <citation type="journal article" date="2022" name="New Phytol.">
        <title>Ecological generalism drives hyperdiversity of secondary metabolite gene clusters in xylarialean endophytes.</title>
        <authorList>
            <person name="Franco M.E.E."/>
            <person name="Wisecaver J.H."/>
            <person name="Arnold A.E."/>
            <person name="Ju Y.M."/>
            <person name="Slot J.C."/>
            <person name="Ahrendt S."/>
            <person name="Moore L.P."/>
            <person name="Eastman K.E."/>
            <person name="Scott K."/>
            <person name="Konkel Z."/>
            <person name="Mondo S.J."/>
            <person name="Kuo A."/>
            <person name="Hayes R.D."/>
            <person name="Haridas S."/>
            <person name="Andreopoulos B."/>
            <person name="Riley R."/>
            <person name="LaButti K."/>
            <person name="Pangilinan J."/>
            <person name="Lipzen A."/>
            <person name="Amirebrahimi M."/>
            <person name="Yan J."/>
            <person name="Adam C."/>
            <person name="Keymanesh K."/>
            <person name="Ng V."/>
            <person name="Louie K."/>
            <person name="Northen T."/>
            <person name="Drula E."/>
            <person name="Henrissat B."/>
            <person name="Hsieh H.M."/>
            <person name="Youens-Clark K."/>
            <person name="Lutzoni F."/>
            <person name="Miadlikowska J."/>
            <person name="Eastwood D.C."/>
            <person name="Hamelin R.C."/>
            <person name="Grigoriev I.V."/>
            <person name="U'Ren J.M."/>
        </authorList>
    </citation>
    <scope>NUCLEOTIDE SEQUENCE [LARGE SCALE GENOMIC DNA]</scope>
    <source>
        <strain evidence="1 2">ER1909</strain>
    </source>
</reference>
<gene>
    <name evidence="1" type="ORF">F4821DRAFT_71963</name>
</gene>
<accession>A0ACC0CIB0</accession>
<evidence type="ECO:0000313" key="1">
    <source>
        <dbReference type="EMBL" id="KAI6080176.1"/>
    </source>
</evidence>
<organism evidence="1 2">
    <name type="scientific">Hypoxylon rubiginosum</name>
    <dbReference type="NCBI Taxonomy" id="110542"/>
    <lineage>
        <taxon>Eukaryota</taxon>
        <taxon>Fungi</taxon>
        <taxon>Dikarya</taxon>
        <taxon>Ascomycota</taxon>
        <taxon>Pezizomycotina</taxon>
        <taxon>Sordariomycetes</taxon>
        <taxon>Xylariomycetidae</taxon>
        <taxon>Xylariales</taxon>
        <taxon>Hypoxylaceae</taxon>
        <taxon>Hypoxylon</taxon>
    </lineage>
</organism>
<name>A0ACC0CIB0_9PEZI</name>
<dbReference type="EMBL" id="MU394474">
    <property type="protein sequence ID" value="KAI6080176.1"/>
    <property type="molecule type" value="Genomic_DNA"/>
</dbReference>
<dbReference type="Proteomes" id="UP001497680">
    <property type="component" value="Unassembled WGS sequence"/>
</dbReference>
<keyword evidence="2" id="KW-1185">Reference proteome</keyword>
<proteinExistence type="predicted"/>